<dbReference type="AlphaFoldDB" id="V4HK89"/>
<dbReference type="eggNOG" id="ENOG502N5M1">
    <property type="taxonomic scope" value="Archaea"/>
</dbReference>
<keyword evidence="2" id="KW-1185">Reference proteome</keyword>
<dbReference type="Proteomes" id="UP000017840">
    <property type="component" value="Unassembled WGS sequence"/>
</dbReference>
<proteinExistence type="predicted"/>
<reference evidence="1 2" key="1">
    <citation type="journal article" date="2013" name="Genome Announc.">
        <title>Draft Genome Sequence of 'Candidatus Halobonum tyrrellensis' Strain G22, Isolated from the Hypersaline Waters of Lake Tyrrell, Australia.</title>
        <authorList>
            <person name="Ugalde J.A."/>
            <person name="Narasingarao P."/>
            <person name="Kuo S."/>
            <person name="Podell S."/>
            <person name="Allen E.E."/>
        </authorList>
    </citation>
    <scope>NUCLEOTIDE SEQUENCE [LARGE SCALE GENOMIC DNA]</scope>
    <source>
        <strain evidence="1 2">G22</strain>
    </source>
</reference>
<dbReference type="OrthoDB" id="340975at2157"/>
<comment type="caution">
    <text evidence="1">The sequence shown here is derived from an EMBL/GenBank/DDBJ whole genome shotgun (WGS) entry which is preliminary data.</text>
</comment>
<dbReference type="EMBL" id="ASGZ01000001">
    <property type="protein sequence ID" value="ESP90203.1"/>
    <property type="molecule type" value="Genomic_DNA"/>
</dbReference>
<accession>V4HK89</accession>
<evidence type="ECO:0000313" key="1">
    <source>
        <dbReference type="EMBL" id="ESP90203.1"/>
    </source>
</evidence>
<gene>
    <name evidence="1" type="ORF">K933_00040</name>
</gene>
<organism evidence="1 2">
    <name type="scientific">Candidatus Halobonum tyrrellensis G22</name>
    <dbReference type="NCBI Taxonomy" id="1324957"/>
    <lineage>
        <taxon>Archaea</taxon>
        <taxon>Methanobacteriati</taxon>
        <taxon>Methanobacteriota</taxon>
        <taxon>Stenosarchaea group</taxon>
        <taxon>Halobacteria</taxon>
        <taxon>Halobacteriales</taxon>
        <taxon>Haloferacaceae</taxon>
        <taxon>Candidatus Halobonum</taxon>
    </lineage>
</organism>
<protein>
    <submittedName>
        <fullName evidence="1">Uncharacterized protein</fullName>
    </submittedName>
</protein>
<dbReference type="STRING" id="1324957.K933_00040"/>
<name>V4HK89_9EURY</name>
<dbReference type="RefSeq" id="WP_023392609.1">
    <property type="nucleotide sequence ID" value="NZ_ASGZ01000001.1"/>
</dbReference>
<evidence type="ECO:0000313" key="2">
    <source>
        <dbReference type="Proteomes" id="UP000017840"/>
    </source>
</evidence>
<sequence length="98" mass="11054">MGESTTIRMTDRRETLFEALEDATGENTRSGAIDVAAEYYCFMRGENRRQPASGRVERLVRRAREEGSLTAEQIADVLDCDELPVRYDVSTGYGRGEE</sequence>